<dbReference type="Pfam" id="PF16168">
    <property type="entry name" value="AIDA"/>
    <property type="match status" value="1"/>
</dbReference>
<accession>A0A1I4W032</accession>
<dbReference type="CDD" id="cd01344">
    <property type="entry name" value="PL2_Passenger_AT"/>
    <property type="match status" value="1"/>
</dbReference>
<keyword evidence="4" id="KW-1185">Reference proteome</keyword>
<dbReference type="InterPro" id="IPR011050">
    <property type="entry name" value="Pectin_lyase_fold/virulence"/>
</dbReference>
<evidence type="ECO:0000313" key="4">
    <source>
        <dbReference type="Proteomes" id="UP000242222"/>
    </source>
</evidence>
<dbReference type="InterPro" id="IPR036709">
    <property type="entry name" value="Autotransporte_beta_dom_sf"/>
</dbReference>
<evidence type="ECO:0000256" key="1">
    <source>
        <dbReference type="SAM" id="SignalP"/>
    </source>
</evidence>
<dbReference type="SUPFAM" id="SSF103515">
    <property type="entry name" value="Autotransporter"/>
    <property type="match status" value="1"/>
</dbReference>
<evidence type="ECO:0000259" key="2">
    <source>
        <dbReference type="PROSITE" id="PS51208"/>
    </source>
</evidence>
<dbReference type="STRING" id="1367852.SAMN05216516_102195"/>
<dbReference type="SUPFAM" id="SSF51126">
    <property type="entry name" value="Pectin lyase-like"/>
    <property type="match status" value="1"/>
</dbReference>
<dbReference type="InterPro" id="IPR005546">
    <property type="entry name" value="Autotransporte_beta"/>
</dbReference>
<dbReference type="Pfam" id="PF18883">
    <property type="entry name" value="AC_1"/>
    <property type="match status" value="1"/>
</dbReference>
<dbReference type="RefSeq" id="WP_230479517.1">
    <property type="nucleotide sequence ID" value="NZ_FOVC01000002.1"/>
</dbReference>
<dbReference type="Pfam" id="PF03797">
    <property type="entry name" value="Autotransporter"/>
    <property type="match status" value="1"/>
</dbReference>
<name>A0A1I4W032_9GAMM</name>
<sequence length="850" mass="89035">MIPGTLLLSTLSGYATAADYNGTLLSFMQHQMILVKDIAADTKINSDEPPLLNNGSGLLTTVNSDGYQDIFQGGEATATTLNANDVQNIYRNGRAISTTINNKGTQYVSGGSVISTINNGGEQTIEDGGIAIGTIVNARGTQRVRNGNVKFSVLNSASKQYVSRGGLATYTTVNSGARQHVFSGGVIRSTTLKAGGFISVADGATATGVQQLPGSAIFTITRSTLTGTNVKGDFSIRNGVARNILLDNGGNLTVSKGDTAWDTTINAGGTLNISDGGILNGVTTLTDGGVIAGNTVINDGDMNFSLDATEIGNGNLTGSGQLTKSGTGSLILGGVVAQKQINLNAGSLVMDGLQAKTNIIAQAGTSLSLIHRTTLTGFIDPTDVSIDSSSTWNLTDNAQVNNLTHAGSITFVPAQGSFTPHTLTVKNLTGKGGTVTLNSVLGDSSSPGDKIVIDGGRATGNSDLKVRNHGGLGAQTTGSGIVLVKAIHGATTDEKAFRLKQPIKAGAYVYSLYRNVDQSWYLTSQQMNNDSPRVNYRDAMWSYTAMPSLSLDYDRLVAGTADTRFNYAPESRIWGRVATGQLHKPGKGGLTEGGIPASNSTYRFLQLGGDLWQLDNEIANWRAGVYGATGLMRSDVWREVSRTSAGSTRDTVYTGGVYLSGHLHSGLHLSSLLQVSRHSLNATSNDGTQLSTNGTGWLASAEAGQTFFFTRALTLEPQLQYTIQGLGMNDGRDSAASLHWSDSRRQSVRVSLKLGTYQDAKTTLAWWVAPSLTQSYGGHSGFTASVPAVTASDTRFRSNLSGTRAGLNAGLSARIRQNTALSVQGGWSTSLNGSETGGYYGLVNLTVSFG</sequence>
<dbReference type="InterPro" id="IPR012332">
    <property type="entry name" value="Autotransporter_pectin_lyase_C"/>
</dbReference>
<dbReference type="SMART" id="SM00869">
    <property type="entry name" value="Autotransporter"/>
    <property type="match status" value="1"/>
</dbReference>
<feature type="signal peptide" evidence="1">
    <location>
        <begin position="1"/>
        <end position="17"/>
    </location>
</feature>
<proteinExistence type="predicted"/>
<dbReference type="AlphaFoldDB" id="A0A1I4W032"/>
<protein>
    <submittedName>
        <fullName evidence="3">Antigen 43</fullName>
    </submittedName>
</protein>
<dbReference type="InterPro" id="IPR043990">
    <property type="entry name" value="AC_1"/>
</dbReference>
<dbReference type="PROSITE" id="PS51208">
    <property type="entry name" value="AUTOTRANSPORTER"/>
    <property type="match status" value="1"/>
</dbReference>
<evidence type="ECO:0000313" key="3">
    <source>
        <dbReference type="EMBL" id="SFN06924.1"/>
    </source>
</evidence>
<feature type="domain" description="Autotransporter" evidence="2">
    <location>
        <begin position="566"/>
        <end position="849"/>
    </location>
</feature>
<keyword evidence="1" id="KW-0732">Signal</keyword>
<dbReference type="Proteomes" id="UP000242222">
    <property type="component" value="Unassembled WGS sequence"/>
</dbReference>
<gene>
    <name evidence="3" type="ORF">SAMN05216516_102195</name>
</gene>
<organism evidence="3 4">
    <name type="scientific">Izhakiella capsodis</name>
    <dbReference type="NCBI Taxonomy" id="1367852"/>
    <lineage>
        <taxon>Bacteria</taxon>
        <taxon>Pseudomonadati</taxon>
        <taxon>Pseudomonadota</taxon>
        <taxon>Gammaproteobacteria</taxon>
        <taxon>Enterobacterales</taxon>
        <taxon>Erwiniaceae</taxon>
        <taxon>Izhakiella</taxon>
    </lineage>
</organism>
<feature type="chain" id="PRO_5017401773" evidence="1">
    <location>
        <begin position="18"/>
        <end position="850"/>
    </location>
</feature>
<dbReference type="NCBIfam" id="TIGR04415">
    <property type="entry name" value="O_hepto_targRPT"/>
    <property type="match status" value="5"/>
</dbReference>
<reference evidence="4" key="1">
    <citation type="submission" date="2016-10" db="EMBL/GenBank/DDBJ databases">
        <authorList>
            <person name="Varghese N."/>
            <person name="Submissions S."/>
        </authorList>
    </citation>
    <scope>NUCLEOTIDE SEQUENCE [LARGE SCALE GENOMIC DNA]</scope>
    <source>
        <strain evidence="4">N6PO6</strain>
    </source>
</reference>
<dbReference type="InterPro" id="IPR030930">
    <property type="entry name" value="AIDA"/>
</dbReference>
<dbReference type="Gene3D" id="2.40.128.130">
    <property type="entry name" value="Autotransporter beta-domain"/>
    <property type="match status" value="1"/>
</dbReference>
<dbReference type="Gene3D" id="2.160.20.20">
    <property type="match status" value="1"/>
</dbReference>
<dbReference type="EMBL" id="FOVC01000002">
    <property type="protein sequence ID" value="SFN06924.1"/>
    <property type="molecule type" value="Genomic_DNA"/>
</dbReference>